<dbReference type="SUPFAM" id="SSF53098">
    <property type="entry name" value="Ribonuclease H-like"/>
    <property type="match status" value="1"/>
</dbReference>
<proteinExistence type="inferred from homology"/>
<dbReference type="InterPro" id="IPR014811">
    <property type="entry name" value="ArgoL1"/>
</dbReference>
<dbReference type="SUPFAM" id="SSF101690">
    <property type="entry name" value="PAZ domain"/>
    <property type="match status" value="1"/>
</dbReference>
<feature type="compositionally biased region" description="Basic and acidic residues" evidence="3">
    <location>
        <begin position="431"/>
        <end position="446"/>
    </location>
</feature>
<dbReference type="OrthoDB" id="10252740at2759"/>
<dbReference type="Gene3D" id="3.30.420.10">
    <property type="entry name" value="Ribonuclease H-like superfamily/Ribonuclease H"/>
    <property type="match status" value="1"/>
</dbReference>
<dbReference type="InterPro" id="IPR003165">
    <property type="entry name" value="Piwi"/>
</dbReference>
<dbReference type="AlphaFoldDB" id="A0A8H4J829"/>
<dbReference type="GO" id="GO:0016491">
    <property type="term" value="F:oxidoreductase activity"/>
    <property type="evidence" value="ECO:0007669"/>
    <property type="project" value="UniProtKB-KW"/>
</dbReference>
<feature type="compositionally biased region" description="Basic and acidic residues" evidence="3">
    <location>
        <begin position="455"/>
        <end position="473"/>
    </location>
</feature>
<dbReference type="EMBL" id="WWBZ02000001">
    <property type="protein sequence ID" value="KAF4314431.1"/>
    <property type="molecule type" value="Genomic_DNA"/>
</dbReference>
<evidence type="ECO:0000256" key="2">
    <source>
        <dbReference type="ARBA" id="ARBA00023002"/>
    </source>
</evidence>
<gene>
    <name evidence="5" type="ORF">GTA08_BOTSDO01689</name>
</gene>
<evidence type="ECO:0000313" key="6">
    <source>
        <dbReference type="Proteomes" id="UP000572817"/>
    </source>
</evidence>
<dbReference type="PROSITE" id="PS00074">
    <property type="entry name" value="GLFV_DEHYDROGENASE"/>
    <property type="match status" value="1"/>
</dbReference>
<dbReference type="InterPro" id="IPR033524">
    <property type="entry name" value="Glu/Leu/Phe/Val_DH_AS"/>
</dbReference>
<comment type="similarity">
    <text evidence="1">Belongs to the Glu/Leu/Phe/Val dehydrogenases family.</text>
</comment>
<feature type="region of interest" description="Disordered" evidence="3">
    <location>
        <begin position="409"/>
        <end position="474"/>
    </location>
</feature>
<evidence type="ECO:0000256" key="1">
    <source>
        <dbReference type="ARBA" id="ARBA00006382"/>
    </source>
</evidence>
<dbReference type="Proteomes" id="UP000572817">
    <property type="component" value="Unassembled WGS sequence"/>
</dbReference>
<organism evidence="5 6">
    <name type="scientific">Botryosphaeria dothidea</name>
    <dbReference type="NCBI Taxonomy" id="55169"/>
    <lineage>
        <taxon>Eukaryota</taxon>
        <taxon>Fungi</taxon>
        <taxon>Dikarya</taxon>
        <taxon>Ascomycota</taxon>
        <taxon>Pezizomycotina</taxon>
        <taxon>Dothideomycetes</taxon>
        <taxon>Dothideomycetes incertae sedis</taxon>
        <taxon>Botryosphaeriales</taxon>
        <taxon>Botryosphaeriaceae</taxon>
        <taxon>Botryosphaeria</taxon>
    </lineage>
</organism>
<dbReference type="Pfam" id="PF02171">
    <property type="entry name" value="Piwi"/>
    <property type="match status" value="1"/>
</dbReference>
<evidence type="ECO:0000259" key="4">
    <source>
        <dbReference type="PROSITE" id="PS50822"/>
    </source>
</evidence>
<comment type="caution">
    <text evidence="5">The sequence shown here is derived from an EMBL/GenBank/DDBJ whole genome shotgun (WGS) entry which is preliminary data.</text>
</comment>
<accession>A0A8H4J829</accession>
<dbReference type="GO" id="GO:0003676">
    <property type="term" value="F:nucleic acid binding"/>
    <property type="evidence" value="ECO:0007669"/>
    <property type="project" value="InterPro"/>
</dbReference>
<dbReference type="InterPro" id="IPR012337">
    <property type="entry name" value="RNaseH-like_sf"/>
</dbReference>
<evidence type="ECO:0000256" key="3">
    <source>
        <dbReference type="SAM" id="MobiDB-lite"/>
    </source>
</evidence>
<dbReference type="PANTHER" id="PTHR22891">
    <property type="entry name" value="EUKARYOTIC TRANSLATION INITIATION FACTOR 2C"/>
    <property type="match status" value="1"/>
</dbReference>
<dbReference type="PROSITE" id="PS50822">
    <property type="entry name" value="PIWI"/>
    <property type="match status" value="1"/>
</dbReference>
<keyword evidence="2" id="KW-0560">Oxidoreductase</keyword>
<evidence type="ECO:0000313" key="5">
    <source>
        <dbReference type="EMBL" id="KAF4314431.1"/>
    </source>
</evidence>
<protein>
    <recommendedName>
        <fullName evidence="4">Piwi domain-containing protein</fullName>
    </recommendedName>
</protein>
<dbReference type="Pfam" id="PF08699">
    <property type="entry name" value="ArgoL1"/>
    <property type="match status" value="1"/>
</dbReference>
<keyword evidence="6" id="KW-1185">Reference proteome</keyword>
<dbReference type="InterPro" id="IPR036085">
    <property type="entry name" value="PAZ_dom_sf"/>
</dbReference>
<name>A0A8H4J829_9PEZI</name>
<sequence>MARLAYGCRTLGFDTFPASGDAGEPLLVKKSAVAFGTTKDPATGQRRLKNETVSLYYHGRIDTLTFEKHVQGTKASDIVRLDTSGVERAVNLLISEATSRITGKHRSFKVGANKFFNKDQYSQLDKRFVCHHGFFTTVKAAMGGALLNVNTATSAFFKSMTVTEFLQLAPGRPQRETNRILKGVRVWIDYERVDAKVDDGGGKGVMIDNPLNMPQRRTRTITQIGSFDYNIPQLKEKINPDSLCVNLGSVKRGEEAWFAPETLMILPYQPYREKLSQTQTTEMLKLACRKPQENVDRIMRAGLLTMGFGINGDSAVYSGSGLALTSRQIMSVPARWIEDIATQLQYGNKQLAAVQQGGWRIGDNFHNTDNQFIARDIWYLYKSETGRENDTNVNKMRLMIMGADVTHPTVASPDGMPSIAAVETKNGGGSDEDRKPDTSSSEKESTTNEENPEEKEDKTSEEKTTRSSKKSKEVITAMEDMAFERIKAYWKANKESLPTSILYYRDGVSSSQYEDIKSKEV</sequence>
<reference evidence="5" key="1">
    <citation type="submission" date="2020-04" db="EMBL/GenBank/DDBJ databases">
        <title>Genome Assembly and Annotation of Botryosphaeria dothidea sdau 11-99, a Latent Pathogen of Apple Fruit Ring Rot in China.</title>
        <authorList>
            <person name="Yu C."/>
            <person name="Diao Y."/>
            <person name="Lu Q."/>
            <person name="Zhao J."/>
            <person name="Cui S."/>
            <person name="Peng C."/>
            <person name="He B."/>
            <person name="Liu H."/>
        </authorList>
    </citation>
    <scope>NUCLEOTIDE SEQUENCE [LARGE SCALE GENOMIC DNA]</scope>
    <source>
        <strain evidence="5">Sdau11-99</strain>
    </source>
</reference>
<dbReference type="InterPro" id="IPR036397">
    <property type="entry name" value="RNaseH_sf"/>
</dbReference>
<dbReference type="SMART" id="SM01163">
    <property type="entry name" value="DUF1785"/>
    <property type="match status" value="1"/>
</dbReference>
<feature type="domain" description="Piwi" evidence="4">
    <location>
        <begin position="399"/>
        <end position="521"/>
    </location>
</feature>